<dbReference type="PROSITE" id="PS50879">
    <property type="entry name" value="RNASE_H_1"/>
    <property type="match status" value="1"/>
</dbReference>
<evidence type="ECO:0000313" key="3">
    <source>
        <dbReference type="Proteomes" id="UP001152484"/>
    </source>
</evidence>
<evidence type="ECO:0000259" key="1">
    <source>
        <dbReference type="PROSITE" id="PS50879"/>
    </source>
</evidence>
<gene>
    <name evidence="2" type="ORF">CEURO_LOCUS21597</name>
</gene>
<dbReference type="Pfam" id="PF17919">
    <property type="entry name" value="RT_RNaseH_2"/>
    <property type="match status" value="1"/>
</dbReference>
<proteinExistence type="predicted"/>
<dbReference type="Gene3D" id="3.10.20.370">
    <property type="match status" value="1"/>
</dbReference>
<dbReference type="OrthoDB" id="1740934at2759"/>
<accession>A0A9P0ZXD5</accession>
<organism evidence="2 3">
    <name type="scientific">Cuscuta europaea</name>
    <name type="common">European dodder</name>
    <dbReference type="NCBI Taxonomy" id="41803"/>
    <lineage>
        <taxon>Eukaryota</taxon>
        <taxon>Viridiplantae</taxon>
        <taxon>Streptophyta</taxon>
        <taxon>Embryophyta</taxon>
        <taxon>Tracheophyta</taxon>
        <taxon>Spermatophyta</taxon>
        <taxon>Magnoliopsida</taxon>
        <taxon>eudicotyledons</taxon>
        <taxon>Gunneridae</taxon>
        <taxon>Pentapetalae</taxon>
        <taxon>asterids</taxon>
        <taxon>lamiids</taxon>
        <taxon>Solanales</taxon>
        <taxon>Convolvulaceae</taxon>
        <taxon>Cuscuteae</taxon>
        <taxon>Cuscuta</taxon>
        <taxon>Cuscuta subgen. Cuscuta</taxon>
    </lineage>
</organism>
<dbReference type="GO" id="GO:0004523">
    <property type="term" value="F:RNA-DNA hybrid ribonuclease activity"/>
    <property type="evidence" value="ECO:0007669"/>
    <property type="project" value="InterPro"/>
</dbReference>
<dbReference type="InterPro" id="IPR036397">
    <property type="entry name" value="RNaseH_sf"/>
</dbReference>
<dbReference type="SUPFAM" id="SSF53098">
    <property type="entry name" value="Ribonuclease H-like"/>
    <property type="match status" value="1"/>
</dbReference>
<protein>
    <recommendedName>
        <fullName evidence="1">RNase H type-1 domain-containing protein</fullName>
    </recommendedName>
</protein>
<dbReference type="Proteomes" id="UP001152484">
    <property type="component" value="Unassembled WGS sequence"/>
</dbReference>
<dbReference type="InterPro" id="IPR043502">
    <property type="entry name" value="DNA/RNA_pol_sf"/>
</dbReference>
<dbReference type="Gene3D" id="3.30.420.10">
    <property type="entry name" value="Ribonuclease H-like superfamily/Ribonuclease H"/>
    <property type="match status" value="1"/>
</dbReference>
<dbReference type="GO" id="GO:0003676">
    <property type="term" value="F:nucleic acid binding"/>
    <property type="evidence" value="ECO:0007669"/>
    <property type="project" value="InterPro"/>
</dbReference>
<dbReference type="AlphaFoldDB" id="A0A9P0ZXD5"/>
<name>A0A9P0ZXD5_CUSEU</name>
<dbReference type="InterPro" id="IPR012337">
    <property type="entry name" value="RNaseH-like_sf"/>
</dbReference>
<feature type="domain" description="RNase H type-1" evidence="1">
    <location>
        <begin position="225"/>
        <end position="336"/>
    </location>
</feature>
<dbReference type="PANTHER" id="PTHR48475:SF1">
    <property type="entry name" value="RNASE H TYPE-1 DOMAIN-CONTAINING PROTEIN"/>
    <property type="match status" value="1"/>
</dbReference>
<dbReference type="SUPFAM" id="SSF56672">
    <property type="entry name" value="DNA/RNA polymerases"/>
    <property type="match status" value="1"/>
</dbReference>
<comment type="caution">
    <text evidence="2">The sequence shown here is derived from an EMBL/GenBank/DDBJ whole genome shotgun (WGS) entry which is preliminary data.</text>
</comment>
<dbReference type="InterPro" id="IPR002156">
    <property type="entry name" value="RNaseH_domain"/>
</dbReference>
<dbReference type="Pfam" id="PF13456">
    <property type="entry name" value="RVT_3"/>
    <property type="match status" value="1"/>
</dbReference>
<dbReference type="InterPro" id="IPR041577">
    <property type="entry name" value="RT_RNaseH_2"/>
</dbReference>
<reference evidence="2" key="1">
    <citation type="submission" date="2022-07" db="EMBL/GenBank/DDBJ databases">
        <authorList>
            <person name="Macas J."/>
            <person name="Novak P."/>
            <person name="Neumann P."/>
        </authorList>
    </citation>
    <scope>NUCLEOTIDE SEQUENCE</scope>
</reference>
<evidence type="ECO:0000313" key="2">
    <source>
        <dbReference type="EMBL" id="CAH9117581.1"/>
    </source>
</evidence>
<dbReference type="EMBL" id="CAMAPE010000074">
    <property type="protein sequence ID" value="CAH9117581.1"/>
    <property type="molecule type" value="Genomic_DNA"/>
</dbReference>
<keyword evidence="3" id="KW-1185">Reference proteome</keyword>
<dbReference type="Gene3D" id="3.30.70.270">
    <property type="match status" value="1"/>
</dbReference>
<dbReference type="PANTHER" id="PTHR48475">
    <property type="entry name" value="RIBONUCLEASE H"/>
    <property type="match status" value="1"/>
</dbReference>
<dbReference type="InterPro" id="IPR043128">
    <property type="entry name" value="Rev_trsase/Diguanyl_cyclase"/>
</dbReference>
<sequence length="336" mass="37758">MVAHRGIEPNPEKVKAILDMELPRNAKEVQILTGRLAALGRFLSRSADKSLPFFQVLKKSNGFQWTQECQVAFKELKKYLQSDMLLSKPEAGETLVLYLGVTQSAVNSILVREEGTVQRSVYYVSKVLHGAELRYPALEKTALAIYVTTKKLAHYFQAHPIKVLSDLGVGTLFRTAKTARVVKWSLLISQYQVSFQPRTASKGQALVDFLVECIARDVAEERCHEEDLWTLMTDGSSSGSKGCGGGVVLITPEGFKTHHALRYSFNLSNNEVEYEALLSGLRIARYFKVQKPRIKSDSKLVIKQLRGEYEAKEARIQKNKDTALGIIKQFEECDLL</sequence>